<gene>
    <name evidence="9" type="ORF">H8S44_05350</name>
</gene>
<dbReference type="RefSeq" id="WP_186871606.1">
    <property type="nucleotide sequence ID" value="NZ_JACOOR010000003.1"/>
</dbReference>
<keyword evidence="6" id="KW-0902">Two-component regulatory system</keyword>
<dbReference type="PANTHER" id="PTHR45436:SF5">
    <property type="entry name" value="SENSOR HISTIDINE KINASE TRCS"/>
    <property type="match status" value="1"/>
</dbReference>
<feature type="domain" description="HAMP" evidence="8">
    <location>
        <begin position="565"/>
        <end position="617"/>
    </location>
</feature>
<keyword evidence="10" id="KW-1185">Reference proteome</keyword>
<evidence type="ECO:0000313" key="9">
    <source>
        <dbReference type="EMBL" id="MBC5659195.1"/>
    </source>
</evidence>
<dbReference type="Proteomes" id="UP000649345">
    <property type="component" value="Unassembled WGS sequence"/>
</dbReference>
<dbReference type="GO" id="GO:0005886">
    <property type="term" value="C:plasma membrane"/>
    <property type="evidence" value="ECO:0007669"/>
    <property type="project" value="TreeGrafter"/>
</dbReference>
<dbReference type="SMART" id="SM00304">
    <property type="entry name" value="HAMP"/>
    <property type="match status" value="1"/>
</dbReference>
<evidence type="ECO:0000256" key="7">
    <source>
        <dbReference type="SAM" id="Phobius"/>
    </source>
</evidence>
<dbReference type="Pfam" id="PF00672">
    <property type="entry name" value="HAMP"/>
    <property type="match status" value="1"/>
</dbReference>
<feature type="transmembrane region" description="Helical" evidence="7">
    <location>
        <begin position="545"/>
        <end position="568"/>
    </location>
</feature>
<evidence type="ECO:0000256" key="5">
    <source>
        <dbReference type="ARBA" id="ARBA00022777"/>
    </source>
</evidence>
<reference evidence="9" key="1">
    <citation type="submission" date="2020-08" db="EMBL/GenBank/DDBJ databases">
        <title>Genome public.</title>
        <authorList>
            <person name="Liu C."/>
            <person name="Sun Q."/>
        </authorList>
    </citation>
    <scope>NUCLEOTIDE SEQUENCE</scope>
    <source>
        <strain evidence="9">NSJ-68</strain>
    </source>
</reference>
<evidence type="ECO:0000256" key="4">
    <source>
        <dbReference type="ARBA" id="ARBA00022679"/>
    </source>
</evidence>
<evidence type="ECO:0000256" key="2">
    <source>
        <dbReference type="ARBA" id="ARBA00012438"/>
    </source>
</evidence>
<keyword evidence="7" id="KW-0472">Membrane</keyword>
<dbReference type="AlphaFoldDB" id="A0A923LBM2"/>
<evidence type="ECO:0000259" key="8">
    <source>
        <dbReference type="PROSITE" id="PS50885"/>
    </source>
</evidence>
<sequence>MGKGLRRVLLTVWILAGILAGWQSIQKSRVPLDSLLGFCMDRDGKTIAGWYDGNDTIIARTDKSGVAEGTYRYRTVKGSRMYTVRGMASGENYTYVLRDRKNAYTGELLAQELVVLDFNSHFRKEKKVFELTPEENMTYGWLNATGDTITLISTDKNQTKAVRSSYEFGAVLDDTLSLKNTRTYPLKTGEGVYKAMGNSTNLVYISDSGKVYFADEEQVYEVFPARTLETLMYPNFIAYAESGYVYLGEHESGDISRLNLSDGTQETLLNGSSPFGGSSVYTPRDIVSISMSGLNNFTALVKNGQDSSFHFLVCQDGSGTVLNSFRYGVAAFLWSVLRQWLVYAGISLLAVLALGVLISGIRGGHTIMERLLSATIPLLAVTMVLFGYISFRYYGTAIDENYSKQVMDEGNMLAALFGQESLQEIEYPYDYASEAYQYLSQQLATRELYTRVLYYESGAIYVGVDRNSPCFYPGEILMNLPAEELYRKAALTGESVMGTIEDQNGKRMVCITPVGGLSGETVYLLETGLYTANIAAYTATYIKDFVMVSVAFLLIVLVMLMVLFYRILAPIGEIKREMQLFADGDRSIRIRSTSEDELTGITQVFNKMADDINVQIVNLERMSEIYYHFVPPSMIGLLGQDNLASMTLGSSVKGSFAIMNVRMYPEESLPIDKKEALMNRFFNTVNRFAKQSDIITIVDDANLQSMLLICREGADAAAAAALTILARIDADNQLYDRDGQMNVMFVADQTEVYFGICGDEERYIPVVLAPEFEKLLEHGEFLRGMGSRFLMTESVSEKLQSRDQYAKRYIGRLRAEELDLGLYDMYDEKGAEEVRVMKQSQHAFDKAMELYEKGFYYEAKNLYARVLRENPGDMAAKYYIFRCEALQDREQ</sequence>
<dbReference type="EC" id="2.7.13.3" evidence="2"/>
<evidence type="ECO:0000256" key="1">
    <source>
        <dbReference type="ARBA" id="ARBA00000085"/>
    </source>
</evidence>
<dbReference type="PROSITE" id="PS50885">
    <property type="entry name" value="HAMP"/>
    <property type="match status" value="1"/>
</dbReference>
<keyword evidence="3" id="KW-0597">Phosphoprotein</keyword>
<keyword evidence="4" id="KW-0808">Transferase</keyword>
<dbReference type="EMBL" id="JACOOR010000003">
    <property type="protein sequence ID" value="MBC5659195.1"/>
    <property type="molecule type" value="Genomic_DNA"/>
</dbReference>
<feature type="transmembrane region" description="Helical" evidence="7">
    <location>
        <begin position="340"/>
        <end position="359"/>
    </location>
</feature>
<protein>
    <recommendedName>
        <fullName evidence="2">histidine kinase</fullName>
        <ecNumber evidence="2">2.7.13.3</ecNumber>
    </recommendedName>
</protein>
<comment type="catalytic activity">
    <reaction evidence="1">
        <text>ATP + protein L-histidine = ADP + protein N-phospho-L-histidine.</text>
        <dbReference type="EC" id="2.7.13.3"/>
    </reaction>
</comment>
<evidence type="ECO:0000313" key="10">
    <source>
        <dbReference type="Proteomes" id="UP000649345"/>
    </source>
</evidence>
<dbReference type="GO" id="GO:0000160">
    <property type="term" value="P:phosphorelay signal transduction system"/>
    <property type="evidence" value="ECO:0007669"/>
    <property type="project" value="UniProtKB-KW"/>
</dbReference>
<evidence type="ECO:0000256" key="3">
    <source>
        <dbReference type="ARBA" id="ARBA00022553"/>
    </source>
</evidence>
<accession>A0A923LBM2</accession>
<dbReference type="GO" id="GO:0004673">
    <property type="term" value="F:protein histidine kinase activity"/>
    <property type="evidence" value="ECO:0007669"/>
    <property type="project" value="UniProtKB-EC"/>
</dbReference>
<keyword evidence="5" id="KW-0418">Kinase</keyword>
<dbReference type="InterPro" id="IPR050428">
    <property type="entry name" value="TCS_sensor_his_kinase"/>
</dbReference>
<dbReference type="InterPro" id="IPR003660">
    <property type="entry name" value="HAMP_dom"/>
</dbReference>
<evidence type="ECO:0000256" key="6">
    <source>
        <dbReference type="ARBA" id="ARBA00023012"/>
    </source>
</evidence>
<dbReference type="SUPFAM" id="SSF101898">
    <property type="entry name" value="NHL repeat"/>
    <property type="match status" value="1"/>
</dbReference>
<name>A0A923LBM2_9FIRM</name>
<dbReference type="CDD" id="cd06225">
    <property type="entry name" value="HAMP"/>
    <property type="match status" value="1"/>
</dbReference>
<feature type="transmembrane region" description="Helical" evidence="7">
    <location>
        <begin position="371"/>
        <end position="391"/>
    </location>
</feature>
<comment type="caution">
    <text evidence="9">The sequence shown here is derived from an EMBL/GenBank/DDBJ whole genome shotgun (WGS) entry which is preliminary data.</text>
</comment>
<dbReference type="SUPFAM" id="SSF158472">
    <property type="entry name" value="HAMP domain-like"/>
    <property type="match status" value="1"/>
</dbReference>
<keyword evidence="7" id="KW-0812">Transmembrane</keyword>
<proteinExistence type="predicted"/>
<dbReference type="Gene3D" id="6.10.340.10">
    <property type="match status" value="1"/>
</dbReference>
<organism evidence="9 10">
    <name type="scientific">Anaerosacchariphilus hominis</name>
    <dbReference type="NCBI Taxonomy" id="2763017"/>
    <lineage>
        <taxon>Bacteria</taxon>
        <taxon>Bacillati</taxon>
        <taxon>Bacillota</taxon>
        <taxon>Clostridia</taxon>
        <taxon>Lachnospirales</taxon>
        <taxon>Lachnospiraceae</taxon>
        <taxon>Anaerosacchariphilus</taxon>
    </lineage>
</organism>
<dbReference type="PANTHER" id="PTHR45436">
    <property type="entry name" value="SENSOR HISTIDINE KINASE YKOH"/>
    <property type="match status" value="1"/>
</dbReference>
<keyword evidence="7" id="KW-1133">Transmembrane helix</keyword>